<accession>A0ABS7TNI9</accession>
<keyword evidence="3" id="KW-1185">Reference proteome</keyword>
<sequence length="312" mass="33119">MTARQAVYPLTFALVLAACGGAGDPTKGAKADAKDTKVDAKTDPSDTKRNDETSLDKAVQALDLSGPVPPEATTVFFTVDGALIPIGCYDSAKKKLSGGKDCLALVKAGDDVYLRSNSVEKLDKAGAPKSAMCQPGEDKPTSLGIPSVDSGETFDYAVFPKSMGKLVNAVDPESYSEKGRVASEDEKKALSELIKPDAELQINQSVTFDVDGDTKPDKLFSVYVVNPKDSEKLSYSGVLLQRGSEPGKWVPLLESRNDTETYTVRAFVDLDGDRSQEVWVNAVLTDGGGGDRIFKLKPGGGAEPLAKWSCGI</sequence>
<dbReference type="SUPFAM" id="SSF69318">
    <property type="entry name" value="Integrin alpha N-terminal domain"/>
    <property type="match status" value="1"/>
</dbReference>
<proteinExistence type="predicted"/>
<evidence type="ECO:0000313" key="3">
    <source>
        <dbReference type="Proteomes" id="UP001139031"/>
    </source>
</evidence>
<evidence type="ECO:0008006" key="4">
    <source>
        <dbReference type="Google" id="ProtNLM"/>
    </source>
</evidence>
<protein>
    <recommendedName>
        <fullName evidence="4">Lipoprotein</fullName>
    </recommendedName>
</protein>
<dbReference type="InterPro" id="IPR028994">
    <property type="entry name" value="Integrin_alpha_N"/>
</dbReference>
<dbReference type="EMBL" id="JAIRAU010000008">
    <property type="protein sequence ID" value="MBZ5709791.1"/>
    <property type="molecule type" value="Genomic_DNA"/>
</dbReference>
<dbReference type="PROSITE" id="PS51257">
    <property type="entry name" value="PROKAR_LIPOPROTEIN"/>
    <property type="match status" value="1"/>
</dbReference>
<reference evidence="2" key="1">
    <citation type="submission" date="2021-08" db="EMBL/GenBank/DDBJ databases">
        <authorList>
            <person name="Stevens D.C."/>
        </authorList>
    </citation>
    <scope>NUCLEOTIDE SEQUENCE</scope>
    <source>
        <strain evidence="2">DSM 53165</strain>
    </source>
</reference>
<feature type="region of interest" description="Disordered" evidence="1">
    <location>
        <begin position="23"/>
        <end position="51"/>
    </location>
</feature>
<organism evidence="2 3">
    <name type="scientific">Nannocystis pusilla</name>
    <dbReference type="NCBI Taxonomy" id="889268"/>
    <lineage>
        <taxon>Bacteria</taxon>
        <taxon>Pseudomonadati</taxon>
        <taxon>Myxococcota</taxon>
        <taxon>Polyangia</taxon>
        <taxon>Nannocystales</taxon>
        <taxon>Nannocystaceae</taxon>
        <taxon>Nannocystis</taxon>
    </lineage>
</organism>
<feature type="compositionally biased region" description="Basic and acidic residues" evidence="1">
    <location>
        <begin position="27"/>
        <end position="51"/>
    </location>
</feature>
<name>A0ABS7TNI9_9BACT</name>
<dbReference type="RefSeq" id="WP_224191556.1">
    <property type="nucleotide sequence ID" value="NZ_JAIRAU010000008.1"/>
</dbReference>
<evidence type="ECO:0000313" key="2">
    <source>
        <dbReference type="EMBL" id="MBZ5709791.1"/>
    </source>
</evidence>
<evidence type="ECO:0000256" key="1">
    <source>
        <dbReference type="SAM" id="MobiDB-lite"/>
    </source>
</evidence>
<comment type="caution">
    <text evidence="2">The sequence shown here is derived from an EMBL/GenBank/DDBJ whole genome shotgun (WGS) entry which is preliminary data.</text>
</comment>
<gene>
    <name evidence="2" type="ORF">K7C98_11045</name>
</gene>
<dbReference type="Proteomes" id="UP001139031">
    <property type="component" value="Unassembled WGS sequence"/>
</dbReference>